<evidence type="ECO:0000313" key="11">
    <source>
        <dbReference type="Proteomes" id="UP000266152"/>
    </source>
</evidence>
<dbReference type="GO" id="GO:0044550">
    <property type="term" value="P:secondary metabolite biosynthetic process"/>
    <property type="evidence" value="ECO:0007669"/>
    <property type="project" value="TreeGrafter"/>
</dbReference>
<dbReference type="InterPro" id="IPR032088">
    <property type="entry name" value="SAT"/>
</dbReference>
<keyword evidence="4" id="KW-0511">Multifunctional enzyme</keyword>
<dbReference type="FunFam" id="3.40.366.10:FF:000002">
    <property type="entry name" value="Probable polyketide synthase 2"/>
    <property type="match status" value="1"/>
</dbReference>
<feature type="region of interest" description="Disordered" evidence="6">
    <location>
        <begin position="1748"/>
        <end position="1781"/>
    </location>
</feature>
<feature type="region of interest" description="Disordered" evidence="6">
    <location>
        <begin position="1615"/>
        <end position="1649"/>
    </location>
</feature>
<dbReference type="InterPro" id="IPR030918">
    <property type="entry name" value="PT_fungal_PKS"/>
</dbReference>
<proteinExistence type="predicted"/>
<dbReference type="PANTHER" id="PTHR43775:SF45">
    <property type="entry name" value="CONIDIAL PIGMENT POLYKETIDE SYNTHASE ALB1"/>
    <property type="match status" value="1"/>
</dbReference>
<dbReference type="Proteomes" id="UP000266152">
    <property type="component" value="Unassembled WGS sequence"/>
</dbReference>
<dbReference type="Pfam" id="PF00698">
    <property type="entry name" value="Acyl_transf_1"/>
    <property type="match status" value="1"/>
</dbReference>
<dbReference type="SUPFAM" id="SSF53901">
    <property type="entry name" value="Thiolase-like"/>
    <property type="match status" value="1"/>
</dbReference>
<dbReference type="InterPro" id="IPR029058">
    <property type="entry name" value="AB_hydrolase_fold"/>
</dbReference>
<dbReference type="PROSITE" id="PS00606">
    <property type="entry name" value="KS3_1"/>
    <property type="match status" value="1"/>
</dbReference>
<dbReference type="InterPro" id="IPR001031">
    <property type="entry name" value="Thioesterase"/>
</dbReference>
<dbReference type="Gene3D" id="3.30.70.3290">
    <property type="match status" value="1"/>
</dbReference>
<dbReference type="SUPFAM" id="SSF53474">
    <property type="entry name" value="alpha/beta-Hydrolases"/>
    <property type="match status" value="1"/>
</dbReference>
<dbReference type="Pfam" id="PF00109">
    <property type="entry name" value="ketoacyl-synt"/>
    <property type="match status" value="1"/>
</dbReference>
<organism evidence="10 11">
    <name type="scientific">Fusarium sporotrichioides</name>
    <dbReference type="NCBI Taxonomy" id="5514"/>
    <lineage>
        <taxon>Eukaryota</taxon>
        <taxon>Fungi</taxon>
        <taxon>Dikarya</taxon>
        <taxon>Ascomycota</taxon>
        <taxon>Pezizomycotina</taxon>
        <taxon>Sordariomycetes</taxon>
        <taxon>Hypocreomycetidae</taxon>
        <taxon>Hypocreales</taxon>
        <taxon>Nectriaceae</taxon>
        <taxon>Fusarium</taxon>
    </lineage>
</organism>
<keyword evidence="2" id="KW-0597">Phosphoprotein</keyword>
<dbReference type="Gene3D" id="3.40.47.10">
    <property type="match status" value="1"/>
</dbReference>
<feature type="domain" description="PKS/mFAS DH" evidence="9">
    <location>
        <begin position="1302"/>
        <end position="1611"/>
    </location>
</feature>
<keyword evidence="11" id="KW-1185">Reference proteome</keyword>
<evidence type="ECO:0000259" key="7">
    <source>
        <dbReference type="PROSITE" id="PS50075"/>
    </source>
</evidence>
<evidence type="ECO:0000313" key="10">
    <source>
        <dbReference type="EMBL" id="RGP66068.1"/>
    </source>
</evidence>
<reference evidence="10 11" key="1">
    <citation type="journal article" date="2018" name="PLoS Pathog.">
        <title>Evolution of structural diversity of trichothecenes, a family of toxins produced by plant pathogenic and entomopathogenic fungi.</title>
        <authorList>
            <person name="Proctor R.H."/>
            <person name="McCormick S.P."/>
            <person name="Kim H.S."/>
            <person name="Cardoza R.E."/>
            <person name="Stanley A.M."/>
            <person name="Lindo L."/>
            <person name="Kelly A."/>
            <person name="Brown D.W."/>
            <person name="Lee T."/>
            <person name="Vaughan M.M."/>
            <person name="Alexander N.J."/>
            <person name="Busman M."/>
            <person name="Gutierrez S."/>
        </authorList>
    </citation>
    <scope>NUCLEOTIDE SEQUENCE [LARGE SCALE GENOMIC DNA]</scope>
    <source>
        <strain evidence="10 11">NRRL 3299</strain>
    </source>
</reference>
<dbReference type="InterPro" id="IPR036736">
    <property type="entry name" value="ACP-like_sf"/>
</dbReference>
<feature type="active site" description="Proton donor; for dehydratase activity" evidence="5">
    <location>
        <position position="1524"/>
    </location>
</feature>
<evidence type="ECO:0000256" key="6">
    <source>
        <dbReference type="SAM" id="MobiDB-lite"/>
    </source>
</evidence>
<evidence type="ECO:0000256" key="3">
    <source>
        <dbReference type="ARBA" id="ARBA00022679"/>
    </source>
</evidence>
<dbReference type="InterPro" id="IPR016036">
    <property type="entry name" value="Malonyl_transacylase_ACP-bd"/>
</dbReference>
<dbReference type="SUPFAM" id="SSF55048">
    <property type="entry name" value="Probable ACP-binding domain of malonyl-CoA ACP transacylase"/>
    <property type="match status" value="1"/>
</dbReference>
<evidence type="ECO:0000256" key="1">
    <source>
        <dbReference type="ARBA" id="ARBA00022450"/>
    </source>
</evidence>
<dbReference type="InterPro" id="IPR049900">
    <property type="entry name" value="PKS_mFAS_DH"/>
</dbReference>
<dbReference type="InterPro" id="IPR016035">
    <property type="entry name" value="Acyl_Trfase/lysoPLipase"/>
</dbReference>
<dbReference type="InterPro" id="IPR009081">
    <property type="entry name" value="PP-bd_ACP"/>
</dbReference>
<feature type="region of interest" description="N-terminal hotdog fold" evidence="5">
    <location>
        <begin position="1302"/>
        <end position="1438"/>
    </location>
</feature>
<evidence type="ECO:0000259" key="8">
    <source>
        <dbReference type="PROSITE" id="PS52004"/>
    </source>
</evidence>
<dbReference type="SMART" id="SM00827">
    <property type="entry name" value="PKS_AT"/>
    <property type="match status" value="1"/>
</dbReference>
<keyword evidence="3" id="KW-0808">Transferase</keyword>
<dbReference type="Pfam" id="PF00550">
    <property type="entry name" value="PP-binding"/>
    <property type="match status" value="1"/>
</dbReference>
<feature type="domain" description="Ketosynthase family 3 (KS3)" evidence="8">
    <location>
        <begin position="378"/>
        <end position="813"/>
    </location>
</feature>
<dbReference type="InterPro" id="IPR018201">
    <property type="entry name" value="Ketoacyl_synth_AS"/>
</dbReference>
<dbReference type="SUPFAM" id="SSF52151">
    <property type="entry name" value="FabD/lysophospholipase-like"/>
    <property type="match status" value="1"/>
</dbReference>
<evidence type="ECO:0000259" key="9">
    <source>
        <dbReference type="PROSITE" id="PS52019"/>
    </source>
</evidence>
<dbReference type="InterPro" id="IPR014031">
    <property type="entry name" value="Ketoacyl_synth_C"/>
</dbReference>
<sequence length="2075" mass="226903">MTPSMMEVFVFGDQSTRFAPPLKDLLLKGNSPYLTHFVEQVHVLLRKEISSLPVTQRKLFPNFADIQELIFKSDWNSGSPALTSALACFYHLCSFIHFYDGQGRTFPPENSRIIGLCVGSLAATAVSCSRSLSELVTAGVDAVRVALYVGLRVWRTTSLFDIPDTPSSTWSIIVPEMVLPRSSAQDQLDSFSNELGLARSSVPYISSVAHHNMTISGPPSVLERFIHRISPSPKDSLPVPIYAPYHASHLYSQDDVDEVLSLAAPAFASDSMIPLISGCSGEEFQPLDYAKLLHCCVTDMLIHPLDLTKVSQAVGRLLTDSSTNAHAILRPISTSVSSSIISALEPTLSERCAVDNSIGSSATSDSSRAQQPDTSSKASKIAIVAMSGRFPDAANLGEFWDLLYQGRDVHRQIPEDRFNAELHYDATGRRKNTSKVMNGCFINEPGLFDARFFNMSPKEAEQSDPGQRMALETAYEALEMAGIVPDRTPSTQRDRVGVFYGMTSDDWREVNSGQNVDTYFIPGGNRAFTPGRLNYFFKFSGPSASVDTACSSSLAALHLACNALWRNDCDTAIAGGTNVMTNPDNFAGLDRGHFLSRTGNCNTFDDEADGYCRADGIGTVILKRLEDAESDNDPILGVILGAYTNHSAEAVSITRPHAGAQEYIFSKLLRESGVDPYSVSYIEMHGTGTQAGDATEMASVLKTFAPTSGLGGRLPHQTLHLGSVKANVGHGESASGIVALIKTLLMMQNNMIPPHCGIKTKINHHFPTDLTQRNVHIAKTPTSWSRSSQGNARTAFVNNFSAAGGNSAVLLQDVPQSSLVTDFSDPRSFYVVTMSARSADSLKRNLVNLKELVEGQVDSVVDFLGKLSYTTTARRMHHQFRASVAAQSREQLLKGLDSAIQRQDLKRVPAVVPPVGFVFSGQGAQYRGMGKEYFTHFTVFRSEIMSYDIIARSQGFPSVLPLIRGEVEADSLSPVEIQLGLTCLQMALAKLWKSFGVEPSFVLGHSLGHYAALQIAGVLSVNDTIYLTGMRAQLLVEKCQAGSHSMLAVRASLLQIQQFLDANIHEVACVNGPREVVISGRVTDIDQLVELLSADNIKATRINVPFAFHSAQVDPILSDLDAVASRVTFHSPQIPVICALDSSVIHPGNHGVIGPLHLQRHCRETVNFEGALHAAERDKVITKNSTLWIEIGPHVVCSTFLKSSLGQDTPTIASLRRNEDCWKVLADGLSTLYNSGLSIDWNEYQRDFKASHQVLRLPSYSWEHKNYWIQYKYDWSLTKGNPPAAPNSSMDAVSTLSTPSVQKILQETSNGQVLTIVAESDLASPQLAEVAQGHRVNGVKVCTSSLYADVGLTLGKYILDHYRTDLEGYAVDVHGIEVHKPLLLKEDMKGTPQATPFRIEVRYPVQSTTALMSISTTGSNSQHIKHLDCELRLEHPSHWEAEWDRQAYLIDRSVNYLQERSAQGMDSMLATGMIYKVFSSLVDYSDGYKGLQEVVLHSQELEGTAKVRFQTPQGGFVCNPMWIDSCGQTTGFLMNCHQTTPNDYVYVNHGWKSMRLAKAFREDVTYRTYIRMRPVDGTKFAGDLYILDEDDSIVGVYGDITFQGLPRRVLNTVLPSTNTSPVDAPRGRRDLPPSTMDASPIRSGEGPPTLAPTQPALTLPFAADSSMNTRLRPLLRILSEEIGLGLDVLSDDELDFADHGVDSLLSLTITGRMREELGLDVESSAFLTCPTLGSFKVFLGLSEQGNKSSCSSEGSDRSSSPPGIESGVTTPPMSDEEQDKAVNRHSLHQFQATSTLLQGSPSKARSTLFLLPDGSGSATSYASLPPISPDGDVAVYGLNCPWLKDASYLVEFGLKGLTELYVNEILRRKPQGPFNLGGWSAGGICAYEAALILTRAGHEVQRLILLDSPNPVGLEKLPPRLYDFLNSQNVFGSDNPHSTTGTSTKAPEWLLAHFLAFVDALDAYVAAPWDSGLVAGDGLGSPLPAPPQTYMLWAEDGVCKSPDDSRPEYRDDDPREMRWLLENRTNFGPNGWEALLGGKEGLVLERIPEANHFTMLKRGRNAEYVSAFLARALDT</sequence>
<dbReference type="FunFam" id="3.10.129.110:FF:000001">
    <property type="entry name" value="Sterigmatocystin biosynthesis polyketide synthase"/>
    <property type="match status" value="1"/>
</dbReference>
<dbReference type="Gene3D" id="3.40.50.1820">
    <property type="entry name" value="alpha/beta hydrolase"/>
    <property type="match status" value="1"/>
</dbReference>
<dbReference type="Pfam" id="PF00975">
    <property type="entry name" value="Thioesterase"/>
    <property type="match status" value="1"/>
</dbReference>
<dbReference type="InterPro" id="IPR001227">
    <property type="entry name" value="Ac_transferase_dom_sf"/>
</dbReference>
<name>A0A395S0X4_FUSSP</name>
<dbReference type="InterPro" id="IPR014043">
    <property type="entry name" value="Acyl_transferase_dom"/>
</dbReference>
<dbReference type="STRING" id="5514.A0A395S0X4"/>
<evidence type="ECO:0000256" key="2">
    <source>
        <dbReference type="ARBA" id="ARBA00022553"/>
    </source>
</evidence>
<dbReference type="Pfam" id="PF02801">
    <property type="entry name" value="Ketoacyl-synt_C"/>
    <property type="match status" value="1"/>
</dbReference>
<dbReference type="NCBIfam" id="TIGR04532">
    <property type="entry name" value="PT_fungal_PKS"/>
    <property type="match status" value="1"/>
</dbReference>
<comment type="caution">
    <text evidence="10">The sequence shown here is derived from an EMBL/GenBank/DDBJ whole genome shotgun (WGS) entry which is preliminary data.</text>
</comment>
<dbReference type="GO" id="GO:0006633">
    <property type="term" value="P:fatty acid biosynthetic process"/>
    <property type="evidence" value="ECO:0007669"/>
    <property type="project" value="InterPro"/>
</dbReference>
<dbReference type="SUPFAM" id="SSF47336">
    <property type="entry name" value="ACP-like"/>
    <property type="match status" value="1"/>
</dbReference>
<dbReference type="GO" id="GO:0004312">
    <property type="term" value="F:fatty acid synthase activity"/>
    <property type="evidence" value="ECO:0007669"/>
    <property type="project" value="TreeGrafter"/>
</dbReference>
<evidence type="ECO:0000256" key="4">
    <source>
        <dbReference type="ARBA" id="ARBA00023268"/>
    </source>
</evidence>
<keyword evidence="1" id="KW-0596">Phosphopantetheine</keyword>
<dbReference type="InterPro" id="IPR016039">
    <property type="entry name" value="Thiolase-like"/>
</dbReference>
<dbReference type="FunFam" id="3.40.47.10:FF:000031">
    <property type="entry name" value="Sterigmatocystin biosynthesis polyketide synthase"/>
    <property type="match status" value="1"/>
</dbReference>
<dbReference type="GO" id="GO:0004315">
    <property type="term" value="F:3-oxoacyl-[acyl-carrier-protein] synthase activity"/>
    <property type="evidence" value="ECO:0007669"/>
    <property type="project" value="InterPro"/>
</dbReference>
<dbReference type="InterPro" id="IPR050091">
    <property type="entry name" value="PKS_NRPS_Biosynth_Enz"/>
</dbReference>
<protein>
    <submittedName>
        <fullName evidence="10">Polyketide synthase</fullName>
    </submittedName>
</protein>
<feature type="domain" description="Carrier" evidence="7">
    <location>
        <begin position="1665"/>
        <end position="1743"/>
    </location>
</feature>
<dbReference type="Gene3D" id="1.10.1200.10">
    <property type="entry name" value="ACP-like"/>
    <property type="match status" value="1"/>
</dbReference>
<dbReference type="SMART" id="SM00825">
    <property type="entry name" value="PKS_KS"/>
    <property type="match status" value="1"/>
</dbReference>
<feature type="region of interest" description="C-terminal hotdog fold" evidence="5">
    <location>
        <begin position="1462"/>
        <end position="1611"/>
    </location>
</feature>
<evidence type="ECO:0000256" key="5">
    <source>
        <dbReference type="PROSITE-ProRule" id="PRU01363"/>
    </source>
</evidence>
<dbReference type="CDD" id="cd00833">
    <property type="entry name" value="PKS"/>
    <property type="match status" value="1"/>
</dbReference>
<dbReference type="PANTHER" id="PTHR43775">
    <property type="entry name" value="FATTY ACID SYNTHASE"/>
    <property type="match status" value="1"/>
</dbReference>
<dbReference type="PROSITE" id="PS52019">
    <property type="entry name" value="PKS_MFAS_DH"/>
    <property type="match status" value="1"/>
</dbReference>
<gene>
    <name evidence="10" type="ORF">FSPOR_6894</name>
</gene>
<dbReference type="EMBL" id="PXOF01000097">
    <property type="protein sequence ID" value="RGP66068.1"/>
    <property type="molecule type" value="Genomic_DNA"/>
</dbReference>
<dbReference type="InterPro" id="IPR049551">
    <property type="entry name" value="PKS_DH_C"/>
</dbReference>
<dbReference type="Pfam" id="PF16073">
    <property type="entry name" value="SAT"/>
    <property type="match status" value="1"/>
</dbReference>
<accession>A0A395S0X4</accession>
<dbReference type="Gene3D" id="3.10.129.110">
    <property type="entry name" value="Polyketide synthase dehydratase"/>
    <property type="match status" value="1"/>
</dbReference>
<dbReference type="InterPro" id="IPR020841">
    <property type="entry name" value="PKS_Beta-ketoAc_synthase_dom"/>
</dbReference>
<dbReference type="Gene3D" id="3.40.366.10">
    <property type="entry name" value="Malonyl-Coenzyme A Acyl Carrier Protein, domain 2"/>
    <property type="match status" value="2"/>
</dbReference>
<dbReference type="PROSITE" id="PS50075">
    <property type="entry name" value="CARRIER"/>
    <property type="match status" value="1"/>
</dbReference>
<dbReference type="Pfam" id="PF14765">
    <property type="entry name" value="PS-DH"/>
    <property type="match status" value="1"/>
</dbReference>
<dbReference type="InterPro" id="IPR014030">
    <property type="entry name" value="Ketoacyl_synth_N"/>
</dbReference>
<feature type="compositionally biased region" description="Low complexity" evidence="6">
    <location>
        <begin position="1748"/>
        <end position="1760"/>
    </location>
</feature>
<feature type="active site" description="Proton acceptor; for dehydratase activity" evidence="5">
    <location>
        <position position="1334"/>
    </location>
</feature>
<dbReference type="PROSITE" id="PS52004">
    <property type="entry name" value="KS3_2"/>
    <property type="match status" value="1"/>
</dbReference>
<dbReference type="InterPro" id="IPR042104">
    <property type="entry name" value="PKS_dehydratase_sf"/>
</dbReference>